<gene>
    <name evidence="1" type="ORF">FZ942_27680</name>
</gene>
<dbReference type="RefSeq" id="WP_149234288.1">
    <property type="nucleotide sequence ID" value="NZ_JALJXJ010000018.1"/>
</dbReference>
<reference evidence="1 2" key="1">
    <citation type="submission" date="2019-08" db="EMBL/GenBank/DDBJ databases">
        <authorList>
            <person name="Grouzdev D."/>
            <person name="Tikhonova E."/>
            <person name="Kravchenko I."/>
        </authorList>
    </citation>
    <scope>NUCLEOTIDE SEQUENCE [LARGE SCALE GENOMIC DNA]</scope>
    <source>
        <strain evidence="1 2">59b</strain>
    </source>
</reference>
<organism evidence="1 2">
    <name type="scientific">Azospirillum lipoferum</name>
    <dbReference type="NCBI Taxonomy" id="193"/>
    <lineage>
        <taxon>Bacteria</taxon>
        <taxon>Pseudomonadati</taxon>
        <taxon>Pseudomonadota</taxon>
        <taxon>Alphaproteobacteria</taxon>
        <taxon>Rhodospirillales</taxon>
        <taxon>Azospirillaceae</taxon>
        <taxon>Azospirillum</taxon>
    </lineage>
</organism>
<protein>
    <submittedName>
        <fullName evidence="1">Uncharacterized protein</fullName>
    </submittedName>
</protein>
<sequence>MTRTTIRATHSTGDRSPSGLFRMSAWEGEFERANAQLPRWYWNRDQRRRHYARWVEAEAETLAMRLSGLLRSDTPGETASAARVLVDELSRDIDWARRLEDSESEDDRFAHAA</sequence>
<keyword evidence="2" id="KW-1185">Reference proteome</keyword>
<dbReference type="AlphaFoldDB" id="A0A5A9GDY0"/>
<dbReference type="Proteomes" id="UP000324927">
    <property type="component" value="Unassembled WGS sequence"/>
</dbReference>
<dbReference type="EMBL" id="VTTN01000015">
    <property type="protein sequence ID" value="KAA0592611.1"/>
    <property type="molecule type" value="Genomic_DNA"/>
</dbReference>
<evidence type="ECO:0000313" key="2">
    <source>
        <dbReference type="Proteomes" id="UP000324927"/>
    </source>
</evidence>
<comment type="caution">
    <text evidence="1">The sequence shown here is derived from an EMBL/GenBank/DDBJ whole genome shotgun (WGS) entry which is preliminary data.</text>
</comment>
<dbReference type="OrthoDB" id="7307456at2"/>
<accession>A0A5A9GDY0</accession>
<evidence type="ECO:0000313" key="1">
    <source>
        <dbReference type="EMBL" id="KAA0592611.1"/>
    </source>
</evidence>
<proteinExistence type="predicted"/>
<name>A0A5A9GDY0_AZOLI</name>